<name>A0ACA9PIZ0_9GLOM</name>
<accession>A0ACA9PIZ0</accession>
<organism evidence="1 2">
    <name type="scientific">Racocetra persica</name>
    <dbReference type="NCBI Taxonomy" id="160502"/>
    <lineage>
        <taxon>Eukaryota</taxon>
        <taxon>Fungi</taxon>
        <taxon>Fungi incertae sedis</taxon>
        <taxon>Mucoromycota</taxon>
        <taxon>Glomeromycotina</taxon>
        <taxon>Glomeromycetes</taxon>
        <taxon>Diversisporales</taxon>
        <taxon>Gigasporaceae</taxon>
        <taxon>Racocetra</taxon>
    </lineage>
</organism>
<protein>
    <submittedName>
        <fullName evidence="1">10866_t:CDS:1</fullName>
    </submittedName>
</protein>
<reference evidence="1" key="1">
    <citation type="submission" date="2021-06" db="EMBL/GenBank/DDBJ databases">
        <authorList>
            <person name="Kallberg Y."/>
            <person name="Tangrot J."/>
            <person name="Rosling A."/>
        </authorList>
    </citation>
    <scope>NUCLEOTIDE SEQUENCE</scope>
    <source>
        <strain evidence="1">MA461A</strain>
    </source>
</reference>
<evidence type="ECO:0000313" key="2">
    <source>
        <dbReference type="Proteomes" id="UP000789920"/>
    </source>
</evidence>
<sequence length="137" mass="15744">IYRVSNNDLNDDNLCGLYVCNRDDSLYGLYVCNRDDSLYDVLCGVLCGVQPVCGVLYGVCHALYGVCHDVYSLRDNSLYDLYGVYDDILYNHDLYGAYKEYVCGDVYHPYGNHRDGNRDEDDDKDEDDGVYLHVYIQ</sequence>
<gene>
    <name evidence="1" type="ORF">RPERSI_LOCUS10583</name>
</gene>
<dbReference type="EMBL" id="CAJVQC010021070">
    <property type="protein sequence ID" value="CAG8711607.1"/>
    <property type="molecule type" value="Genomic_DNA"/>
</dbReference>
<comment type="caution">
    <text evidence="1">The sequence shown here is derived from an EMBL/GenBank/DDBJ whole genome shotgun (WGS) entry which is preliminary data.</text>
</comment>
<keyword evidence="2" id="KW-1185">Reference proteome</keyword>
<dbReference type="Proteomes" id="UP000789920">
    <property type="component" value="Unassembled WGS sequence"/>
</dbReference>
<feature type="non-terminal residue" evidence="1">
    <location>
        <position position="1"/>
    </location>
</feature>
<proteinExistence type="predicted"/>
<evidence type="ECO:0000313" key="1">
    <source>
        <dbReference type="EMBL" id="CAG8711607.1"/>
    </source>
</evidence>
<feature type="non-terminal residue" evidence="1">
    <location>
        <position position="137"/>
    </location>
</feature>